<dbReference type="Proteomes" id="UP001287286">
    <property type="component" value="Unassembled WGS sequence"/>
</dbReference>
<feature type="compositionally biased region" description="Pro residues" evidence="1">
    <location>
        <begin position="100"/>
        <end position="112"/>
    </location>
</feature>
<comment type="caution">
    <text evidence="2">The sequence shown here is derived from an EMBL/GenBank/DDBJ whole genome shotgun (WGS) entry which is preliminary data.</text>
</comment>
<feature type="compositionally biased region" description="Low complexity" evidence="1">
    <location>
        <begin position="113"/>
        <end position="123"/>
    </location>
</feature>
<evidence type="ECO:0000313" key="3">
    <source>
        <dbReference type="Proteomes" id="UP001287286"/>
    </source>
</evidence>
<feature type="region of interest" description="Disordered" evidence="1">
    <location>
        <begin position="91"/>
        <end position="123"/>
    </location>
</feature>
<proteinExistence type="predicted"/>
<name>A0ABR0BJ43_PURLI</name>
<reference evidence="2 3" key="1">
    <citation type="journal article" date="2024" name="Microbiol. Resour. Announc.">
        <title>Genome annotations for the ascomycete fungi Trichoderma harzianum, Trichoderma aggressivum, and Purpureocillium lilacinum.</title>
        <authorList>
            <person name="Beijen E.P.W."/>
            <person name="Ohm R.A."/>
        </authorList>
    </citation>
    <scope>NUCLEOTIDE SEQUENCE [LARGE SCALE GENOMIC DNA]</scope>
    <source>
        <strain evidence="2 3">CBS 150709</strain>
    </source>
</reference>
<accession>A0ABR0BJ43</accession>
<sequence>MYPLHQGLQRLYLVTPNPRNGRPDQAAAGQAPPKAKPSRLDPCVHPSTNIVVFINAPVSSVFLLPSSPPTSCAARRHRRVRLRPSWAQIPRPFRPVLRSPHPPLPSPSPSHPTPAESPSRLAR</sequence>
<gene>
    <name evidence="2" type="ORF">Purlil1_11649</name>
</gene>
<feature type="compositionally biased region" description="Low complexity" evidence="1">
    <location>
        <begin position="23"/>
        <end position="33"/>
    </location>
</feature>
<keyword evidence="3" id="KW-1185">Reference proteome</keyword>
<protein>
    <submittedName>
        <fullName evidence="2">Uncharacterized protein</fullName>
    </submittedName>
</protein>
<organism evidence="2 3">
    <name type="scientific">Purpureocillium lilacinum</name>
    <name type="common">Paecilomyces lilacinus</name>
    <dbReference type="NCBI Taxonomy" id="33203"/>
    <lineage>
        <taxon>Eukaryota</taxon>
        <taxon>Fungi</taxon>
        <taxon>Dikarya</taxon>
        <taxon>Ascomycota</taxon>
        <taxon>Pezizomycotina</taxon>
        <taxon>Sordariomycetes</taxon>
        <taxon>Hypocreomycetidae</taxon>
        <taxon>Hypocreales</taxon>
        <taxon>Ophiocordycipitaceae</taxon>
        <taxon>Purpureocillium</taxon>
    </lineage>
</organism>
<dbReference type="EMBL" id="JAWRVI010000073">
    <property type="protein sequence ID" value="KAK4081471.1"/>
    <property type="molecule type" value="Genomic_DNA"/>
</dbReference>
<evidence type="ECO:0000256" key="1">
    <source>
        <dbReference type="SAM" id="MobiDB-lite"/>
    </source>
</evidence>
<evidence type="ECO:0000313" key="2">
    <source>
        <dbReference type="EMBL" id="KAK4081471.1"/>
    </source>
</evidence>
<feature type="region of interest" description="Disordered" evidence="1">
    <location>
        <begin position="14"/>
        <end position="42"/>
    </location>
</feature>